<dbReference type="AlphaFoldDB" id="A0AAN6V2A5"/>
<reference evidence="2" key="1">
    <citation type="journal article" date="2023" name="Mol. Phylogenet. Evol.">
        <title>Genome-scale phylogeny and comparative genomics of the fungal order Sordariales.</title>
        <authorList>
            <person name="Hensen N."/>
            <person name="Bonometti L."/>
            <person name="Westerberg I."/>
            <person name="Brannstrom I.O."/>
            <person name="Guillou S."/>
            <person name="Cros-Aarteil S."/>
            <person name="Calhoun S."/>
            <person name="Haridas S."/>
            <person name="Kuo A."/>
            <person name="Mondo S."/>
            <person name="Pangilinan J."/>
            <person name="Riley R."/>
            <person name="LaButti K."/>
            <person name="Andreopoulos B."/>
            <person name="Lipzen A."/>
            <person name="Chen C."/>
            <person name="Yan M."/>
            <person name="Daum C."/>
            <person name="Ng V."/>
            <person name="Clum A."/>
            <person name="Steindorff A."/>
            <person name="Ohm R.A."/>
            <person name="Martin F."/>
            <person name="Silar P."/>
            <person name="Natvig D.O."/>
            <person name="Lalanne C."/>
            <person name="Gautier V."/>
            <person name="Ament-Velasquez S.L."/>
            <person name="Kruys A."/>
            <person name="Hutchinson M.I."/>
            <person name="Powell A.J."/>
            <person name="Barry K."/>
            <person name="Miller A.N."/>
            <person name="Grigoriev I.V."/>
            <person name="Debuchy R."/>
            <person name="Gladieux P."/>
            <person name="Hiltunen Thoren M."/>
            <person name="Johannesson H."/>
        </authorList>
    </citation>
    <scope>NUCLEOTIDE SEQUENCE</scope>
    <source>
        <strain evidence="2">CBS 141.50</strain>
    </source>
</reference>
<protein>
    <submittedName>
        <fullName evidence="2">Uncharacterized protein</fullName>
    </submittedName>
</protein>
<dbReference type="RefSeq" id="XP_062636781.1">
    <property type="nucleotide sequence ID" value="XM_062777319.1"/>
</dbReference>
<dbReference type="GeneID" id="87813932"/>
<evidence type="ECO:0000256" key="1">
    <source>
        <dbReference type="SAM" id="SignalP"/>
    </source>
</evidence>
<gene>
    <name evidence="2" type="ORF">C8A04DRAFT_12374</name>
</gene>
<organism evidence="2 3">
    <name type="scientific">Dichotomopilus funicola</name>
    <dbReference type="NCBI Taxonomy" id="1934379"/>
    <lineage>
        <taxon>Eukaryota</taxon>
        <taxon>Fungi</taxon>
        <taxon>Dikarya</taxon>
        <taxon>Ascomycota</taxon>
        <taxon>Pezizomycotina</taxon>
        <taxon>Sordariomycetes</taxon>
        <taxon>Sordariomycetidae</taxon>
        <taxon>Sordariales</taxon>
        <taxon>Chaetomiaceae</taxon>
        <taxon>Dichotomopilus</taxon>
    </lineage>
</organism>
<feature type="signal peptide" evidence="1">
    <location>
        <begin position="1"/>
        <end position="21"/>
    </location>
</feature>
<proteinExistence type="predicted"/>
<accession>A0AAN6V2A5</accession>
<dbReference type="Proteomes" id="UP001302676">
    <property type="component" value="Unassembled WGS sequence"/>
</dbReference>
<name>A0AAN6V2A5_9PEZI</name>
<comment type="caution">
    <text evidence="2">The sequence shown here is derived from an EMBL/GenBank/DDBJ whole genome shotgun (WGS) entry which is preliminary data.</text>
</comment>
<keyword evidence="3" id="KW-1185">Reference proteome</keyword>
<sequence length="341" mass="35723">MAVFSKIGPLLALAGSLPVSASINFSGFAGYGEAFSGRVGPFDSNSTAFLDAVAASNSTGLFKIPGYDVSKPFPGKPIDGWTIRLAAIDLSEPYKYAGDPSNPLSQYDPNFAIRGQPMIGHSLKIQAPDSLLEPNPADNGKTKIVKTDPSWGMCLWAFGHPNQLSKELYNNPTQKPLAADGSCKGFLSDACIAALEKDAGDSYSIADSAESTRGLFGGLTTCSSLSLYNSTKDLQEYWDSMVVNYWVFVTALVNATLDPEAYVSDRGEALSRVHCVAPNGVGTGKAFTFSGEVKASDGGDNTGGGGGSAGGGDQNSTEAWKPSGLIVTFFTMLPVFILAFA</sequence>
<evidence type="ECO:0000313" key="3">
    <source>
        <dbReference type="Proteomes" id="UP001302676"/>
    </source>
</evidence>
<keyword evidence="1" id="KW-0732">Signal</keyword>
<feature type="chain" id="PRO_5042876436" evidence="1">
    <location>
        <begin position="22"/>
        <end position="341"/>
    </location>
</feature>
<evidence type="ECO:0000313" key="2">
    <source>
        <dbReference type="EMBL" id="KAK4143410.1"/>
    </source>
</evidence>
<dbReference type="EMBL" id="MU853586">
    <property type="protein sequence ID" value="KAK4143410.1"/>
    <property type="molecule type" value="Genomic_DNA"/>
</dbReference>
<reference evidence="2" key="2">
    <citation type="submission" date="2023-05" db="EMBL/GenBank/DDBJ databases">
        <authorList>
            <consortium name="Lawrence Berkeley National Laboratory"/>
            <person name="Steindorff A."/>
            <person name="Hensen N."/>
            <person name="Bonometti L."/>
            <person name="Westerberg I."/>
            <person name="Brannstrom I.O."/>
            <person name="Guillou S."/>
            <person name="Cros-Aarteil S."/>
            <person name="Calhoun S."/>
            <person name="Haridas S."/>
            <person name="Kuo A."/>
            <person name="Mondo S."/>
            <person name="Pangilinan J."/>
            <person name="Riley R."/>
            <person name="Labutti K."/>
            <person name="Andreopoulos B."/>
            <person name="Lipzen A."/>
            <person name="Chen C."/>
            <person name="Yanf M."/>
            <person name="Daum C."/>
            <person name="Ng V."/>
            <person name="Clum A."/>
            <person name="Ohm R."/>
            <person name="Martin F."/>
            <person name="Silar P."/>
            <person name="Natvig D."/>
            <person name="Lalanne C."/>
            <person name="Gautier V."/>
            <person name="Ament-Velasquez S.L."/>
            <person name="Kruys A."/>
            <person name="Hutchinson M.I."/>
            <person name="Powell A.J."/>
            <person name="Barry K."/>
            <person name="Miller A.N."/>
            <person name="Grigoriev I.V."/>
            <person name="Debuchy R."/>
            <person name="Gladieux P."/>
            <person name="Thoren M.H."/>
            <person name="Johannesson H."/>
        </authorList>
    </citation>
    <scope>NUCLEOTIDE SEQUENCE</scope>
    <source>
        <strain evidence="2">CBS 141.50</strain>
    </source>
</reference>